<accession>A0ABV0L812</accession>
<feature type="transmembrane region" description="Helical" evidence="1">
    <location>
        <begin position="99"/>
        <end position="121"/>
    </location>
</feature>
<dbReference type="Proteomes" id="UP001440984">
    <property type="component" value="Unassembled WGS sequence"/>
</dbReference>
<dbReference type="EMBL" id="JBDZYD010000002">
    <property type="protein sequence ID" value="MEQ0558454.1"/>
    <property type="molecule type" value="Genomic_DNA"/>
</dbReference>
<gene>
    <name evidence="2" type="ORF">ABJI51_05190</name>
</gene>
<dbReference type="Pfam" id="PF19545">
    <property type="entry name" value="DUF6069"/>
    <property type="match status" value="1"/>
</dbReference>
<organism evidence="2 3">
    <name type="scientific">Amycolatopsis melonis</name>
    <dbReference type="NCBI Taxonomy" id="3156488"/>
    <lineage>
        <taxon>Bacteria</taxon>
        <taxon>Bacillati</taxon>
        <taxon>Actinomycetota</taxon>
        <taxon>Actinomycetes</taxon>
        <taxon>Pseudonocardiales</taxon>
        <taxon>Pseudonocardiaceae</taxon>
        <taxon>Amycolatopsis</taxon>
    </lineage>
</organism>
<dbReference type="RefSeq" id="WP_348947814.1">
    <property type="nucleotide sequence ID" value="NZ_JBDZYD010000002.1"/>
</dbReference>
<evidence type="ECO:0000313" key="3">
    <source>
        <dbReference type="Proteomes" id="UP001440984"/>
    </source>
</evidence>
<sequence>MATAFLVPAVAGSIGCAIVVAVTRAMATVPVDFKPFHPAAYVPLTVVAAAAGLAGWLAVRRRATRPATTLRSLASAVVALSFVPDVLLGITGFLPGTTWPGVAGLMVMHLVIAAVAVASYARFFPAPAARTQP</sequence>
<keyword evidence="1" id="KW-0472">Membrane</keyword>
<dbReference type="InterPro" id="IPR045713">
    <property type="entry name" value="DUF6069"/>
</dbReference>
<keyword evidence="3" id="KW-1185">Reference proteome</keyword>
<feature type="transmembrane region" description="Helical" evidence="1">
    <location>
        <begin position="71"/>
        <end position="93"/>
    </location>
</feature>
<comment type="caution">
    <text evidence="2">The sequence shown here is derived from an EMBL/GenBank/DDBJ whole genome shotgun (WGS) entry which is preliminary data.</text>
</comment>
<evidence type="ECO:0000313" key="2">
    <source>
        <dbReference type="EMBL" id="MEQ0558454.1"/>
    </source>
</evidence>
<protein>
    <submittedName>
        <fullName evidence="2">DUF6069 family protein</fullName>
    </submittedName>
</protein>
<proteinExistence type="predicted"/>
<keyword evidence="1" id="KW-0812">Transmembrane</keyword>
<evidence type="ECO:0000256" key="1">
    <source>
        <dbReference type="SAM" id="Phobius"/>
    </source>
</evidence>
<name>A0ABV0L812_9PSEU</name>
<keyword evidence="1" id="KW-1133">Transmembrane helix</keyword>
<feature type="transmembrane region" description="Helical" evidence="1">
    <location>
        <begin position="41"/>
        <end position="59"/>
    </location>
</feature>
<reference evidence="2 3" key="1">
    <citation type="submission" date="2024-05" db="EMBL/GenBank/DDBJ databases">
        <authorList>
            <person name="Zhao H."/>
            <person name="Xu Y."/>
            <person name="Lin S."/>
            <person name="Spain J.C."/>
            <person name="Zhou N.-Y."/>
        </authorList>
    </citation>
    <scope>NUCLEOTIDE SEQUENCE [LARGE SCALE GENOMIC DNA]</scope>
    <source>
        <strain evidence="2 3">NEAU-NG30</strain>
    </source>
</reference>